<feature type="domain" description="GIY-YIG" evidence="2">
    <location>
        <begin position="1"/>
        <end position="79"/>
    </location>
</feature>
<evidence type="ECO:0000256" key="1">
    <source>
        <dbReference type="ARBA" id="ARBA00007435"/>
    </source>
</evidence>
<keyword evidence="4" id="KW-1185">Reference proteome</keyword>
<dbReference type="InterPro" id="IPR035901">
    <property type="entry name" value="GIY-YIG_endonuc_sf"/>
</dbReference>
<dbReference type="PROSITE" id="PS50164">
    <property type="entry name" value="GIY_YIG"/>
    <property type="match status" value="1"/>
</dbReference>
<dbReference type="Pfam" id="PF01541">
    <property type="entry name" value="GIY-YIG"/>
    <property type="match status" value="1"/>
</dbReference>
<evidence type="ECO:0000259" key="2">
    <source>
        <dbReference type="PROSITE" id="PS50164"/>
    </source>
</evidence>
<comment type="caution">
    <text evidence="3">The sequence shown here is derived from an EMBL/GenBank/DDBJ whole genome shotgun (WGS) entry which is preliminary data.</text>
</comment>
<evidence type="ECO:0000313" key="3">
    <source>
        <dbReference type="EMBL" id="MBB6324766.1"/>
    </source>
</evidence>
<dbReference type="PANTHER" id="PTHR34477:SF1">
    <property type="entry name" value="UPF0213 PROTEIN YHBQ"/>
    <property type="match status" value="1"/>
</dbReference>
<keyword evidence="3" id="KW-0540">Nuclease</keyword>
<name>A0A841MKJ4_9BACT</name>
<dbReference type="InterPro" id="IPR050190">
    <property type="entry name" value="UPF0213_domain"/>
</dbReference>
<keyword evidence="3" id="KW-0378">Hydrolase</keyword>
<dbReference type="PANTHER" id="PTHR34477">
    <property type="entry name" value="UPF0213 PROTEIN YHBQ"/>
    <property type="match status" value="1"/>
</dbReference>
<dbReference type="SUPFAM" id="SSF82771">
    <property type="entry name" value="GIY-YIG endonuclease"/>
    <property type="match status" value="1"/>
</dbReference>
<dbReference type="InterPro" id="IPR000305">
    <property type="entry name" value="GIY-YIG_endonuc"/>
</dbReference>
<keyword evidence="3" id="KW-0255">Endonuclease</keyword>
<organism evidence="3 4">
    <name type="scientific">Algoriphagus iocasae</name>
    <dbReference type="NCBI Taxonomy" id="1836499"/>
    <lineage>
        <taxon>Bacteria</taxon>
        <taxon>Pseudomonadati</taxon>
        <taxon>Bacteroidota</taxon>
        <taxon>Cytophagia</taxon>
        <taxon>Cytophagales</taxon>
        <taxon>Cyclobacteriaceae</taxon>
        <taxon>Algoriphagus</taxon>
    </lineage>
</organism>
<dbReference type="Proteomes" id="UP000588604">
    <property type="component" value="Unassembled WGS sequence"/>
</dbReference>
<proteinExistence type="inferred from homology"/>
<accession>A0A841MKJ4</accession>
<dbReference type="AlphaFoldDB" id="A0A841MKJ4"/>
<sequence length="102" mass="11905">MSLFIYILYSESKDRFYIGQSEDPFRRLTDHNSGKSNRYTFSGRPWLLKANFLVRGNRGTALKLEAFIKKQKSRNLIEKLVDPDFTPTDALAQLVRVPHVRD</sequence>
<dbReference type="GO" id="GO:0004519">
    <property type="term" value="F:endonuclease activity"/>
    <property type="evidence" value="ECO:0007669"/>
    <property type="project" value="UniProtKB-KW"/>
</dbReference>
<gene>
    <name evidence="3" type="ORF">FHS59_000381</name>
</gene>
<evidence type="ECO:0000313" key="4">
    <source>
        <dbReference type="Proteomes" id="UP000588604"/>
    </source>
</evidence>
<protein>
    <submittedName>
        <fullName evidence="3">Putative endonuclease</fullName>
    </submittedName>
</protein>
<reference evidence="3 4" key="1">
    <citation type="submission" date="2020-08" db="EMBL/GenBank/DDBJ databases">
        <title>Genomic Encyclopedia of Type Strains, Phase IV (KMG-IV): sequencing the most valuable type-strain genomes for metagenomic binning, comparative biology and taxonomic classification.</title>
        <authorList>
            <person name="Goeker M."/>
        </authorList>
    </citation>
    <scope>NUCLEOTIDE SEQUENCE [LARGE SCALE GENOMIC DNA]</scope>
    <source>
        <strain evidence="3 4">DSM 102044</strain>
    </source>
</reference>
<dbReference type="EMBL" id="JACIJO010000001">
    <property type="protein sequence ID" value="MBB6324766.1"/>
    <property type="molecule type" value="Genomic_DNA"/>
</dbReference>
<dbReference type="RefSeq" id="WP_184492722.1">
    <property type="nucleotide sequence ID" value="NZ_JACIJO010000001.1"/>
</dbReference>
<comment type="similarity">
    <text evidence="1">Belongs to the UPF0213 family.</text>
</comment>
<dbReference type="Gene3D" id="3.40.1440.10">
    <property type="entry name" value="GIY-YIG endonuclease"/>
    <property type="match status" value="1"/>
</dbReference>